<evidence type="ECO:0000313" key="3">
    <source>
        <dbReference type="EMBL" id="KAF5337509.1"/>
    </source>
</evidence>
<feature type="region of interest" description="Disordered" evidence="1">
    <location>
        <begin position="161"/>
        <end position="204"/>
    </location>
</feature>
<dbReference type="GO" id="GO:0070072">
    <property type="term" value="P:vacuolar proton-transporting V-type ATPase complex assembly"/>
    <property type="evidence" value="ECO:0007669"/>
    <property type="project" value="InterPro"/>
</dbReference>
<dbReference type="InterPro" id="IPR021013">
    <property type="entry name" value="ATPase_Vma12"/>
</dbReference>
<keyword evidence="2" id="KW-0472">Membrane</keyword>
<proteinExistence type="predicted"/>
<feature type="transmembrane region" description="Helical" evidence="2">
    <location>
        <begin position="130"/>
        <end position="151"/>
    </location>
</feature>
<keyword evidence="4" id="KW-1185">Reference proteome</keyword>
<protein>
    <submittedName>
        <fullName evidence="3">Uncharacterized protein</fullName>
    </submittedName>
</protein>
<evidence type="ECO:0000313" key="4">
    <source>
        <dbReference type="Proteomes" id="UP000518752"/>
    </source>
</evidence>
<dbReference type="OrthoDB" id="3193718at2759"/>
<dbReference type="Pfam" id="PF11712">
    <property type="entry name" value="Vma12"/>
    <property type="match status" value="1"/>
</dbReference>
<sequence length="204" mass="22590">MSQSNVNVSLERHLRHSLEPVIALIDDRALSSQVAQHLQTESIPYSVLHAVSRWSRSPAGSTLLAGTTSSPEGKFGQYIPPDEPEKIALAKKNERKAITAIVNGVLSVFGSGAAAWIGSERTNWKQEWRVLFALSVGTVVAFSEVVLYILWQSRSSTQPRARRPKYIRVTKDDSDEQPRQLDSNDEAPASGLRLRIQANSNNEE</sequence>
<feature type="compositionally biased region" description="Basic and acidic residues" evidence="1">
    <location>
        <begin position="169"/>
        <end position="179"/>
    </location>
</feature>
<accession>A0A8H5CA44</accession>
<dbReference type="Proteomes" id="UP000518752">
    <property type="component" value="Unassembled WGS sequence"/>
</dbReference>
<comment type="caution">
    <text evidence="3">The sequence shown here is derived from an EMBL/GenBank/DDBJ whole genome shotgun (WGS) entry which is preliminary data.</text>
</comment>
<name>A0A8H5CA44_9AGAR</name>
<dbReference type="AlphaFoldDB" id="A0A8H5CA44"/>
<feature type="transmembrane region" description="Helical" evidence="2">
    <location>
        <begin position="97"/>
        <end position="118"/>
    </location>
</feature>
<evidence type="ECO:0000256" key="2">
    <source>
        <dbReference type="SAM" id="Phobius"/>
    </source>
</evidence>
<keyword evidence="2" id="KW-1133">Transmembrane helix</keyword>
<gene>
    <name evidence="3" type="ORF">D9757_014715</name>
</gene>
<evidence type="ECO:0000256" key="1">
    <source>
        <dbReference type="SAM" id="MobiDB-lite"/>
    </source>
</evidence>
<keyword evidence="2" id="KW-0812">Transmembrane</keyword>
<reference evidence="3 4" key="1">
    <citation type="journal article" date="2020" name="ISME J.">
        <title>Uncovering the hidden diversity of litter-decomposition mechanisms in mushroom-forming fungi.</title>
        <authorList>
            <person name="Floudas D."/>
            <person name="Bentzer J."/>
            <person name="Ahren D."/>
            <person name="Johansson T."/>
            <person name="Persson P."/>
            <person name="Tunlid A."/>
        </authorList>
    </citation>
    <scope>NUCLEOTIDE SEQUENCE [LARGE SCALE GENOMIC DNA]</scope>
    <source>
        <strain evidence="3 4">CBS 406.79</strain>
    </source>
</reference>
<organism evidence="3 4">
    <name type="scientific">Collybiopsis confluens</name>
    <dbReference type="NCBI Taxonomy" id="2823264"/>
    <lineage>
        <taxon>Eukaryota</taxon>
        <taxon>Fungi</taxon>
        <taxon>Dikarya</taxon>
        <taxon>Basidiomycota</taxon>
        <taxon>Agaricomycotina</taxon>
        <taxon>Agaricomycetes</taxon>
        <taxon>Agaricomycetidae</taxon>
        <taxon>Agaricales</taxon>
        <taxon>Marasmiineae</taxon>
        <taxon>Omphalotaceae</taxon>
        <taxon>Collybiopsis</taxon>
    </lineage>
</organism>
<dbReference type="EMBL" id="JAACJN010000618">
    <property type="protein sequence ID" value="KAF5337509.1"/>
    <property type="molecule type" value="Genomic_DNA"/>
</dbReference>